<evidence type="ECO:0000313" key="3">
    <source>
        <dbReference type="Proteomes" id="UP000005396"/>
    </source>
</evidence>
<protein>
    <recommendedName>
        <fullName evidence="1">Helix-turn-helix domain-containing protein</fullName>
    </recommendedName>
</protein>
<gene>
    <name evidence="2" type="ORF">CLOBOL_00682</name>
</gene>
<dbReference type="Pfam" id="PF12728">
    <property type="entry name" value="HTH_17"/>
    <property type="match status" value="1"/>
</dbReference>
<evidence type="ECO:0000259" key="1">
    <source>
        <dbReference type="Pfam" id="PF12728"/>
    </source>
</evidence>
<name>A8RIF8_ENTBW</name>
<organism evidence="2 3">
    <name type="scientific">Enterocloster bolteae (strain ATCC BAA-613 / DSM 15670 / CCUG 46953 / JCM 12243 / WAL 16351)</name>
    <name type="common">Clostridium bolteae</name>
    <dbReference type="NCBI Taxonomy" id="411902"/>
    <lineage>
        <taxon>Bacteria</taxon>
        <taxon>Bacillati</taxon>
        <taxon>Bacillota</taxon>
        <taxon>Clostridia</taxon>
        <taxon>Lachnospirales</taxon>
        <taxon>Lachnospiraceae</taxon>
        <taxon>Enterocloster</taxon>
    </lineage>
</organism>
<dbReference type="eggNOG" id="ENOG50325CM">
    <property type="taxonomic scope" value="Bacteria"/>
</dbReference>
<sequence>MEELNRNSSKKLLHKKEIGVMFGYGRDKTRRLLESGILPVIQINNDYVISAEELDKWMKRNAGKKIKL</sequence>
<dbReference type="EMBL" id="ABCC02000009">
    <property type="protein sequence ID" value="EDP19246.1"/>
    <property type="molecule type" value="Genomic_DNA"/>
</dbReference>
<evidence type="ECO:0000313" key="2">
    <source>
        <dbReference type="EMBL" id="EDP19246.1"/>
    </source>
</evidence>
<dbReference type="RefSeq" id="WP_002567000.1">
    <property type="nucleotide sequence ID" value="NZ_DS480669.1"/>
</dbReference>
<dbReference type="PaxDb" id="411902-CLOBOL_00682"/>
<dbReference type="HOGENOM" id="CLU_205227_0_0_9"/>
<feature type="domain" description="Helix-turn-helix" evidence="1">
    <location>
        <begin position="17"/>
        <end position="61"/>
    </location>
</feature>
<comment type="caution">
    <text evidence="2">The sequence shown here is derived from an EMBL/GenBank/DDBJ whole genome shotgun (WGS) entry which is preliminary data.</text>
</comment>
<proteinExistence type="predicted"/>
<dbReference type="Proteomes" id="UP000005396">
    <property type="component" value="Unassembled WGS sequence"/>
</dbReference>
<reference evidence="2 3" key="2">
    <citation type="submission" date="2007-09" db="EMBL/GenBank/DDBJ databases">
        <title>Draft genome sequence of Clostridium bolteae (ATCC BAA-613).</title>
        <authorList>
            <person name="Sudarsanam P."/>
            <person name="Ley R."/>
            <person name="Guruge J."/>
            <person name="Turnbaugh P.J."/>
            <person name="Mahowald M."/>
            <person name="Liep D."/>
            <person name="Gordon J."/>
        </authorList>
    </citation>
    <scope>NUCLEOTIDE SEQUENCE [LARGE SCALE GENOMIC DNA]</scope>
    <source>
        <strain evidence="3">ATCC BAA-613 / DSM 15670 / CCUG 46953 / JCM 12243 / WAL 16351</strain>
    </source>
</reference>
<dbReference type="InterPro" id="IPR041657">
    <property type="entry name" value="HTH_17"/>
</dbReference>
<reference evidence="2 3" key="1">
    <citation type="submission" date="2007-08" db="EMBL/GenBank/DDBJ databases">
        <authorList>
            <person name="Fulton L."/>
            <person name="Clifton S."/>
            <person name="Fulton B."/>
            <person name="Xu J."/>
            <person name="Minx P."/>
            <person name="Pepin K.H."/>
            <person name="Johnson M."/>
            <person name="Thiruvilangam P."/>
            <person name="Bhonagiri V."/>
            <person name="Nash W.E."/>
            <person name="Mardis E.R."/>
            <person name="Wilson R.K."/>
        </authorList>
    </citation>
    <scope>NUCLEOTIDE SEQUENCE [LARGE SCALE GENOMIC DNA]</scope>
    <source>
        <strain evidence="3">ATCC BAA-613 / DSM 15670 / CCUG 46953 / JCM 12243 / WAL 16351</strain>
    </source>
</reference>
<dbReference type="AlphaFoldDB" id="A8RIF8"/>
<accession>A8RIF8</accession>